<dbReference type="OrthoDB" id="5341894at2759"/>
<evidence type="ECO:0000313" key="4">
    <source>
        <dbReference type="Proteomes" id="UP000244722"/>
    </source>
</evidence>
<dbReference type="InterPro" id="IPR036322">
    <property type="entry name" value="WD40_repeat_dom_sf"/>
</dbReference>
<evidence type="ECO:0000313" key="3">
    <source>
        <dbReference type="EMBL" id="PUU74585.1"/>
    </source>
</evidence>
<evidence type="ECO:0008006" key="5">
    <source>
        <dbReference type="Google" id="ProtNLM"/>
    </source>
</evidence>
<dbReference type="Proteomes" id="UP000244722">
    <property type="component" value="Unassembled WGS sequence"/>
</dbReference>
<proteinExistence type="predicted"/>
<dbReference type="PANTHER" id="PTHR44472">
    <property type="entry name" value="DDB1- AND CUL4-ASSOCIATED FACTOR 4-RELATED"/>
    <property type="match status" value="1"/>
</dbReference>
<reference evidence="3 4" key="1">
    <citation type="submission" date="2017-04" db="EMBL/GenBank/DDBJ databases">
        <title>Draft genome sequence of Tuber borchii Vittad., a whitish edible truffle.</title>
        <authorList>
            <consortium name="DOE Joint Genome Institute"/>
            <person name="Murat C."/>
            <person name="Kuo A."/>
            <person name="Barry K.W."/>
            <person name="Clum A."/>
            <person name="Dockter R.B."/>
            <person name="Fauchery L."/>
            <person name="Iotti M."/>
            <person name="Kohler A."/>
            <person name="Labutti K."/>
            <person name="Lindquist E.A."/>
            <person name="Lipzen A."/>
            <person name="Ohm R.A."/>
            <person name="Wang M."/>
            <person name="Grigoriev I.V."/>
            <person name="Zambonelli A."/>
            <person name="Martin F.M."/>
        </authorList>
    </citation>
    <scope>NUCLEOTIDE SEQUENCE [LARGE SCALE GENOMIC DNA]</scope>
    <source>
        <strain evidence="3 4">Tbo3840</strain>
    </source>
</reference>
<dbReference type="PANTHER" id="PTHR44472:SF1">
    <property type="entry name" value="DDB1 AND CUL4 ASSOCIATED FACTOR 4"/>
    <property type="match status" value="1"/>
</dbReference>
<accession>A0A2T6ZGH4</accession>
<name>A0A2T6ZGH4_TUBBO</name>
<dbReference type="SUPFAM" id="SSF50978">
    <property type="entry name" value="WD40 repeat-like"/>
    <property type="match status" value="1"/>
</dbReference>
<dbReference type="GO" id="GO:0080008">
    <property type="term" value="C:Cul4-RING E3 ubiquitin ligase complex"/>
    <property type="evidence" value="ECO:0007669"/>
    <property type="project" value="TreeGrafter"/>
</dbReference>
<dbReference type="AlphaFoldDB" id="A0A2T6ZGH4"/>
<organism evidence="3 4">
    <name type="scientific">Tuber borchii</name>
    <name type="common">White truffle</name>
    <dbReference type="NCBI Taxonomy" id="42251"/>
    <lineage>
        <taxon>Eukaryota</taxon>
        <taxon>Fungi</taxon>
        <taxon>Dikarya</taxon>
        <taxon>Ascomycota</taxon>
        <taxon>Pezizomycotina</taxon>
        <taxon>Pezizomycetes</taxon>
        <taxon>Pezizales</taxon>
        <taxon>Tuberaceae</taxon>
        <taxon>Tuber</taxon>
    </lineage>
</organism>
<keyword evidence="1" id="KW-0853">WD repeat</keyword>
<comment type="caution">
    <text evidence="3">The sequence shown here is derived from an EMBL/GenBank/DDBJ whole genome shotgun (WGS) entry which is preliminary data.</text>
</comment>
<keyword evidence="4" id="KW-1185">Reference proteome</keyword>
<protein>
    <recommendedName>
        <fullName evidence="5">WD40-repeat-containing domain protein</fullName>
    </recommendedName>
</protein>
<dbReference type="InterPro" id="IPR052254">
    <property type="entry name" value="CUL4-DDB1_E3_ligase_receptor"/>
</dbReference>
<evidence type="ECO:0000256" key="1">
    <source>
        <dbReference type="ARBA" id="ARBA00022574"/>
    </source>
</evidence>
<dbReference type="STRING" id="42251.A0A2T6ZGH4"/>
<keyword evidence="2" id="KW-0677">Repeat</keyword>
<evidence type="ECO:0000256" key="2">
    <source>
        <dbReference type="ARBA" id="ARBA00022737"/>
    </source>
</evidence>
<dbReference type="EMBL" id="NESQ01000289">
    <property type="protein sequence ID" value="PUU74585.1"/>
    <property type="molecule type" value="Genomic_DNA"/>
</dbReference>
<sequence length="494" mass="54329">MSAPNVPEIPGYYYDTERRKYFKILSDHAGPSSSSGSPSFYTPSTIAEREAKKIKFKEEARQDLLRLQYRPRRSISKSPYLHWTFDRELGLGTPVSWRAAHKKSMVKQLVYKEFIPAERVKQGVSNLFVQRMGGTVYFVIGMENGSIVSFCANGVGARGLGLGEGIKGFKDRDFWKSEMEQKMQLDGEVKEGRLIKSDASVRNWDFKLPGMVTGTVAIENGENNLEVLVSSLSGAFAHQLLSKTTDFLPRFRHLAGTHRYSLRTNVSDQRPTLSMAYSPDKQTIFYGLEKGVAFGQADGQARPRGVITNLSTDIFATYCLPPDAPSSHAGFLAGGRDGTVRLFDVRTNPRTSAPTVLNVGSVRHIQGLGQTKLVIRCVDSCAMYDLRAMGQDRLPPGEKSYCLSRFRVPDSDGKKGGFDVYHEMGLMAVEGGGIGTGCGGSSSNEKAVYLFDIDSTDLLGKVPPGQVQFLRPEVGDGWPVVAVAGERGVGVYEW</sequence>
<gene>
    <name evidence="3" type="ORF">B9Z19DRAFT_1032805</name>
</gene>